<dbReference type="Proteomes" id="UP001597213">
    <property type="component" value="Unassembled WGS sequence"/>
</dbReference>
<gene>
    <name evidence="2" type="ORF">ACFSCT_17055</name>
</gene>
<accession>A0ABW4RB45</accession>
<feature type="transmembrane region" description="Helical" evidence="1">
    <location>
        <begin position="56"/>
        <end position="74"/>
    </location>
</feature>
<keyword evidence="1" id="KW-0472">Membrane</keyword>
<evidence type="ECO:0000256" key="1">
    <source>
        <dbReference type="SAM" id="Phobius"/>
    </source>
</evidence>
<organism evidence="2 3">
    <name type="scientific">Paracoccus pacificus</name>
    <dbReference type="NCBI Taxonomy" id="1463598"/>
    <lineage>
        <taxon>Bacteria</taxon>
        <taxon>Pseudomonadati</taxon>
        <taxon>Pseudomonadota</taxon>
        <taxon>Alphaproteobacteria</taxon>
        <taxon>Rhodobacterales</taxon>
        <taxon>Paracoccaceae</taxon>
        <taxon>Paracoccus</taxon>
    </lineage>
</organism>
<dbReference type="RefSeq" id="WP_379144795.1">
    <property type="nucleotide sequence ID" value="NZ_JBHUEN010000050.1"/>
</dbReference>
<keyword evidence="1" id="KW-1133">Transmembrane helix</keyword>
<dbReference type="EMBL" id="JBHUEN010000050">
    <property type="protein sequence ID" value="MFD1883422.1"/>
    <property type="molecule type" value="Genomic_DNA"/>
</dbReference>
<feature type="transmembrane region" description="Helical" evidence="1">
    <location>
        <begin position="6"/>
        <end position="25"/>
    </location>
</feature>
<sequence length="91" mass="9420">MSRTPNPYAVMGLATILPGMGHVWLGLPKRGLGFVLFILLLGAATVLTAPDAASPVGRIAGGLFVWAMSILDAYRIARIRSATSAARGAGK</sequence>
<keyword evidence="1" id="KW-0812">Transmembrane</keyword>
<evidence type="ECO:0008006" key="4">
    <source>
        <dbReference type="Google" id="ProtNLM"/>
    </source>
</evidence>
<feature type="transmembrane region" description="Helical" evidence="1">
    <location>
        <begin position="32"/>
        <end position="50"/>
    </location>
</feature>
<keyword evidence="3" id="KW-1185">Reference proteome</keyword>
<evidence type="ECO:0000313" key="3">
    <source>
        <dbReference type="Proteomes" id="UP001597213"/>
    </source>
</evidence>
<name>A0ABW4RB45_9RHOB</name>
<reference evidence="3" key="1">
    <citation type="journal article" date="2019" name="Int. J. Syst. Evol. Microbiol.">
        <title>The Global Catalogue of Microorganisms (GCM) 10K type strain sequencing project: providing services to taxonomists for standard genome sequencing and annotation.</title>
        <authorList>
            <consortium name="The Broad Institute Genomics Platform"/>
            <consortium name="The Broad Institute Genome Sequencing Center for Infectious Disease"/>
            <person name="Wu L."/>
            <person name="Ma J."/>
        </authorList>
    </citation>
    <scope>NUCLEOTIDE SEQUENCE [LARGE SCALE GENOMIC DNA]</scope>
    <source>
        <strain evidence="3">CCUG 56029</strain>
    </source>
</reference>
<evidence type="ECO:0000313" key="2">
    <source>
        <dbReference type="EMBL" id="MFD1883422.1"/>
    </source>
</evidence>
<comment type="caution">
    <text evidence="2">The sequence shown here is derived from an EMBL/GenBank/DDBJ whole genome shotgun (WGS) entry which is preliminary data.</text>
</comment>
<protein>
    <recommendedName>
        <fullName evidence="4">TM2 domain-containing protein</fullName>
    </recommendedName>
</protein>
<proteinExistence type="predicted"/>